<dbReference type="Pfam" id="PF05494">
    <property type="entry name" value="MlaC"/>
    <property type="match status" value="1"/>
</dbReference>
<evidence type="ECO:0000313" key="1">
    <source>
        <dbReference type="EMBL" id="PQA89276.1"/>
    </source>
</evidence>
<dbReference type="AlphaFoldDB" id="A0A2S7K9U4"/>
<dbReference type="Gene3D" id="3.10.450.710">
    <property type="entry name" value="Tgt2/MlaC"/>
    <property type="match status" value="1"/>
</dbReference>
<dbReference type="OrthoDB" id="8099120at2"/>
<dbReference type="PANTHER" id="PTHR36573">
    <property type="entry name" value="INTERMEMBRANE PHOSPHOLIPID TRANSPORT SYSTEM BINDING PROTEIN MLAC"/>
    <property type="match status" value="1"/>
</dbReference>
<dbReference type="InterPro" id="IPR042245">
    <property type="entry name" value="Tgt2/MlaC_sf"/>
</dbReference>
<evidence type="ECO:0000313" key="2">
    <source>
        <dbReference type="Proteomes" id="UP000239504"/>
    </source>
</evidence>
<proteinExistence type="predicted"/>
<accession>A0A2S7K9U4</accession>
<dbReference type="InterPro" id="IPR008869">
    <property type="entry name" value="MlaC/ttg2D"/>
</dbReference>
<comment type="caution">
    <text evidence="1">The sequence shown here is derived from an EMBL/GenBank/DDBJ whole genome shotgun (WGS) entry which is preliminary data.</text>
</comment>
<sequence>MAAPITKTCRISANSKNSTILNRHFPPGGAQLMRSLARRSVFRLAAAGAAAFCFATQPAAADQAVEDYVQGILDEAAPILAGADHQTMLDNIEALVDEYVDMRRIGRFVLGQYARRMSEEQEAEYYPLFHRYAKKIYRNTLSDYAGESLVVTGSVDRSERDIIVNSKIKNPEPGSSYANTVIHWRVYRSRDGDLSIVDAGADNVWLAIEQRSQFTSIIANNGGGEKGVDALIAEIKTRLEG</sequence>
<dbReference type="Proteomes" id="UP000239504">
    <property type="component" value="Unassembled WGS sequence"/>
</dbReference>
<reference evidence="1 2" key="1">
    <citation type="submission" date="2017-12" db="EMBL/GenBank/DDBJ databases">
        <authorList>
            <person name="Hurst M.R.H."/>
        </authorList>
    </citation>
    <scope>NUCLEOTIDE SEQUENCE [LARGE SCALE GENOMIC DNA]</scope>
    <source>
        <strain evidence="1 2">SY-3-19</strain>
    </source>
</reference>
<keyword evidence="2" id="KW-1185">Reference proteome</keyword>
<organism evidence="1 2">
    <name type="scientific">Hyphococcus luteus</name>
    <dbReference type="NCBI Taxonomy" id="2058213"/>
    <lineage>
        <taxon>Bacteria</taxon>
        <taxon>Pseudomonadati</taxon>
        <taxon>Pseudomonadota</taxon>
        <taxon>Alphaproteobacteria</taxon>
        <taxon>Parvularculales</taxon>
        <taxon>Parvularculaceae</taxon>
        <taxon>Hyphococcus</taxon>
    </lineage>
</organism>
<gene>
    <name evidence="1" type="ORF">CW354_03960</name>
</gene>
<dbReference type="EMBL" id="PJCH01000003">
    <property type="protein sequence ID" value="PQA89276.1"/>
    <property type="molecule type" value="Genomic_DNA"/>
</dbReference>
<name>A0A2S7K9U4_9PROT</name>
<protein>
    <recommendedName>
        <fullName evidence="3">Toluene tolerance protein</fullName>
    </recommendedName>
</protein>
<dbReference type="PANTHER" id="PTHR36573:SF1">
    <property type="entry name" value="INTERMEMBRANE PHOSPHOLIPID TRANSPORT SYSTEM BINDING PROTEIN MLAC"/>
    <property type="match status" value="1"/>
</dbReference>
<evidence type="ECO:0008006" key="3">
    <source>
        <dbReference type="Google" id="ProtNLM"/>
    </source>
</evidence>